<evidence type="ECO:0000313" key="3">
    <source>
        <dbReference type="EMBL" id="ADE40742.1"/>
    </source>
</evidence>
<dbReference type="InterPro" id="IPR018704">
    <property type="entry name" value="SecYEG/CpoB_TPR"/>
</dbReference>
<evidence type="ECO:0000256" key="1">
    <source>
        <dbReference type="SAM" id="Phobius"/>
    </source>
</evidence>
<sequence length="208" mass="22654">MADIFDEIDEELKKDRAELLWARYGKYVIGACLVVVLAVGGHQGYGIYSTKQIEKAADLYHTSLKADDVISSLNNNVDELTDGYQMLARFQIAAAEARAGDHAAAQASYSALAEDKNIDPLYQQFAQLLSVMNAPADSSVQSLQDRLAPLISAAGTWQGLALEQSAGLDLQTGKVDAAKTKLEQIVKLTEIPQSLRQRAQRMLDILNA</sequence>
<dbReference type="HOGENOM" id="CLU_073302_1_1_5"/>
<organism evidence="3 4">
    <name type="scientific">Puniceispirillum marinum (strain IMCC1322)</name>
    <dbReference type="NCBI Taxonomy" id="488538"/>
    <lineage>
        <taxon>Bacteria</taxon>
        <taxon>Pseudomonadati</taxon>
        <taxon>Pseudomonadota</taxon>
        <taxon>Alphaproteobacteria</taxon>
        <taxon>Candidatus Puniceispirillales</taxon>
        <taxon>Candidatus Puniceispirillaceae</taxon>
        <taxon>Candidatus Puniceispirillum</taxon>
    </lineage>
</organism>
<evidence type="ECO:0000313" key="4">
    <source>
        <dbReference type="Proteomes" id="UP000007460"/>
    </source>
</evidence>
<dbReference type="STRING" id="488538.SAR116_2499"/>
<dbReference type="Pfam" id="PF09976">
    <property type="entry name" value="TPR_21"/>
    <property type="match status" value="1"/>
</dbReference>
<keyword evidence="4" id="KW-1185">Reference proteome</keyword>
<keyword evidence="1" id="KW-1133">Transmembrane helix</keyword>
<feature type="transmembrane region" description="Helical" evidence="1">
    <location>
        <begin position="27"/>
        <end position="48"/>
    </location>
</feature>
<feature type="domain" description="Ancillary SecYEG translocon subunit/Cell division coordinator CpoB TPR" evidence="2">
    <location>
        <begin position="21"/>
        <end position="128"/>
    </location>
</feature>
<reference evidence="3 4" key="1">
    <citation type="journal article" date="2010" name="J. Bacteriol.">
        <title>Complete genome sequence of "Candidatus Puniceispirillum marinum" IMCC1322, a representative of the SAR116 clade in the Alphaproteobacteria.</title>
        <authorList>
            <person name="Oh H.M."/>
            <person name="Kwon K.K."/>
            <person name="Kang I."/>
            <person name="Kang S.G."/>
            <person name="Lee J.H."/>
            <person name="Kim S.J."/>
            <person name="Cho J.C."/>
        </authorList>
    </citation>
    <scope>NUCLEOTIDE SEQUENCE [LARGE SCALE GENOMIC DNA]</scope>
    <source>
        <strain evidence="3 4">IMCC1322</strain>
    </source>
</reference>
<dbReference type="EMBL" id="CP001751">
    <property type="protein sequence ID" value="ADE40742.1"/>
    <property type="molecule type" value="Genomic_DNA"/>
</dbReference>
<protein>
    <submittedName>
        <fullName evidence="3">Hypothetical membrane associated protein</fullName>
    </submittedName>
</protein>
<dbReference type="AlphaFoldDB" id="D5BQM4"/>
<dbReference type="OrthoDB" id="7173339at2"/>
<keyword evidence="1" id="KW-0472">Membrane</keyword>
<dbReference type="RefSeq" id="WP_013047368.1">
    <property type="nucleotide sequence ID" value="NC_014010.1"/>
</dbReference>
<dbReference type="KEGG" id="apb:SAR116_2499"/>
<accession>D5BQM4</accession>
<evidence type="ECO:0000259" key="2">
    <source>
        <dbReference type="Pfam" id="PF09976"/>
    </source>
</evidence>
<proteinExistence type="predicted"/>
<name>D5BQM4_PUNMI</name>
<keyword evidence="1" id="KW-0812">Transmembrane</keyword>
<gene>
    <name evidence="3" type="ordered locus">SAR116_2499</name>
</gene>
<dbReference type="eggNOG" id="COG4649">
    <property type="taxonomic scope" value="Bacteria"/>
</dbReference>
<dbReference type="Proteomes" id="UP000007460">
    <property type="component" value="Chromosome"/>
</dbReference>